<evidence type="ECO:0000256" key="11">
    <source>
        <dbReference type="SAM" id="MobiDB-lite"/>
    </source>
</evidence>
<dbReference type="Gene3D" id="2.60.40.1170">
    <property type="entry name" value="Mu homology domain, subdomain B"/>
    <property type="match status" value="2"/>
</dbReference>
<sequence length="534" mass="57880">MVVLAASICTKGGKAVISRQFRDMTRTRIESLLASFPKLIPTNTQHTTVETAEVRYVYQPLEDLYILLITNKASNILLDIDTLHLFARVVSDMCRSADEREILSKAFEILGAFDEIVSMGYREQVNLMQVRSVLEMESHEEKIQEIIARNKEAEAKEELKRRAKQLEMQRREQQRRAVGNSGGYMGGGVTGYSPVPRFDSPEPRPSRISTASPALPATRAPAFKSSGMKLGSKKTKQAELLDALGGDLAASSPDLSAPTTPAVAESSAVPAPVAANNGRGSLPEVEAESIHIVIKEYISLSLLRDGGVQAMELKGDMNLQISDPDLAHLRLTLAPPATDFGGNQLQFKQHPNVAKFTPGKERVVALKDPSRAFPVNQSLAVLKWRYAGTDESNVPLSINCWPSASNDGTCEVSIEYELENENVKLYDVNISIPLPDGSYPTVTSHSGDWSLNPSSHSIAWTIPSVSASDDTKSGSIVFTVGGDDVGAFFPVEVSFVGKGSLAGVAVDSVKKTSGEDVETWSVDEVVSVDEYLVV</sequence>
<dbReference type="InterPro" id="IPR011012">
    <property type="entry name" value="Longin-like_dom_sf"/>
</dbReference>
<reference evidence="13 14" key="1">
    <citation type="submission" date="2024-01" db="EMBL/GenBank/DDBJ databases">
        <title>A draft genome for the cacao thread blight pathogen Marasmiellus scandens.</title>
        <authorList>
            <person name="Baruah I.K."/>
            <person name="Leung J."/>
            <person name="Bukari Y."/>
            <person name="Amoako-Attah I."/>
            <person name="Meinhardt L.W."/>
            <person name="Bailey B.A."/>
            <person name="Cohen S.P."/>
        </authorList>
    </citation>
    <scope>NUCLEOTIDE SEQUENCE [LARGE SCALE GENOMIC DNA]</scope>
    <source>
        <strain evidence="13 14">GH-19</strain>
    </source>
</reference>
<keyword evidence="5 9" id="KW-0653">Protein transport</keyword>
<keyword evidence="14" id="KW-1185">Reference proteome</keyword>
<accession>A0ABR1ILU9</accession>
<keyword evidence="8 9" id="KW-0968">Cytoplasmic vesicle</keyword>
<keyword evidence="2 9" id="KW-0813">Transport</keyword>
<evidence type="ECO:0000256" key="10">
    <source>
        <dbReference type="RuleBase" id="RU366052"/>
    </source>
</evidence>
<dbReference type="InterPro" id="IPR022775">
    <property type="entry name" value="AP_mu_sigma_su"/>
</dbReference>
<evidence type="ECO:0000256" key="9">
    <source>
        <dbReference type="RuleBase" id="RU364018"/>
    </source>
</evidence>
<keyword evidence="3 9" id="KW-0963">Cytoplasm</keyword>
<evidence type="ECO:0000313" key="14">
    <source>
        <dbReference type="Proteomes" id="UP001498398"/>
    </source>
</evidence>
<organism evidence="13 14">
    <name type="scientific">Marasmiellus scandens</name>
    <dbReference type="NCBI Taxonomy" id="2682957"/>
    <lineage>
        <taxon>Eukaryota</taxon>
        <taxon>Fungi</taxon>
        <taxon>Dikarya</taxon>
        <taxon>Basidiomycota</taxon>
        <taxon>Agaricomycotina</taxon>
        <taxon>Agaricomycetes</taxon>
        <taxon>Agaricomycetidae</taxon>
        <taxon>Agaricales</taxon>
        <taxon>Marasmiineae</taxon>
        <taxon>Omphalotaceae</taxon>
        <taxon>Marasmiellus</taxon>
    </lineage>
</organism>
<evidence type="ECO:0000256" key="3">
    <source>
        <dbReference type="ARBA" id="ARBA00022490"/>
    </source>
</evidence>
<keyword evidence="7 9" id="KW-0472">Membrane</keyword>
<comment type="caution">
    <text evidence="13">The sequence shown here is derived from an EMBL/GenBank/DDBJ whole genome shotgun (WGS) entry which is preliminary data.</text>
</comment>
<evidence type="ECO:0000256" key="2">
    <source>
        <dbReference type="ARBA" id="ARBA00022448"/>
    </source>
</evidence>
<dbReference type="PROSITE" id="PS51072">
    <property type="entry name" value="MHD"/>
    <property type="match status" value="1"/>
</dbReference>
<dbReference type="Gene3D" id="3.30.450.60">
    <property type="match status" value="1"/>
</dbReference>
<evidence type="ECO:0000256" key="4">
    <source>
        <dbReference type="ARBA" id="ARBA00022892"/>
    </source>
</evidence>
<evidence type="ECO:0000256" key="5">
    <source>
        <dbReference type="ARBA" id="ARBA00022927"/>
    </source>
</evidence>
<name>A0ABR1ILU9_9AGAR</name>
<comment type="function">
    <text evidence="9">The coatomer is a cytosolic protein complex that binds to dilysine motifs and reversibly associates with Golgi non-clathrin-coated vesicles, which further mediate biosynthetic protein transport from the ER, via the Golgi up to the trans Golgi network. Coatomer complex is required for budding from Golgi membranes, and is essential for the retrograde Golgi-to-ER transport of dilysine-tagged proteins.</text>
</comment>
<evidence type="ECO:0000256" key="7">
    <source>
        <dbReference type="ARBA" id="ARBA00023136"/>
    </source>
</evidence>
<protein>
    <recommendedName>
        <fullName evidence="9">Coatomer subunit delta</fullName>
    </recommendedName>
</protein>
<comment type="subunit">
    <text evidence="9">Oligomeric complex that consists of at least the alpha, beta, beta', gamma, delta, epsilon and zeta subunits.</text>
</comment>
<dbReference type="SUPFAM" id="SSF64356">
    <property type="entry name" value="SNARE-like"/>
    <property type="match status" value="1"/>
</dbReference>
<dbReference type="InterPro" id="IPR036168">
    <property type="entry name" value="AP2_Mu_C_sf"/>
</dbReference>
<evidence type="ECO:0000313" key="13">
    <source>
        <dbReference type="EMBL" id="KAK7434188.1"/>
    </source>
</evidence>
<feature type="region of interest" description="Disordered" evidence="11">
    <location>
        <begin position="166"/>
        <end position="234"/>
    </location>
</feature>
<dbReference type="EMBL" id="JBANRG010000130">
    <property type="protein sequence ID" value="KAK7434188.1"/>
    <property type="molecule type" value="Genomic_DNA"/>
</dbReference>
<keyword evidence="4 9" id="KW-0931">ER-Golgi transport</keyword>
<feature type="compositionally biased region" description="Gly residues" evidence="11">
    <location>
        <begin position="180"/>
        <end position="190"/>
    </location>
</feature>
<dbReference type="PANTHER" id="PTHR10121:SF0">
    <property type="entry name" value="COATOMER SUBUNIT DELTA"/>
    <property type="match status" value="1"/>
</dbReference>
<dbReference type="Pfam" id="PF01217">
    <property type="entry name" value="Clat_adaptor_s"/>
    <property type="match status" value="1"/>
</dbReference>
<dbReference type="PANTHER" id="PTHR10121">
    <property type="entry name" value="COATOMER SUBUNIT DELTA"/>
    <property type="match status" value="1"/>
</dbReference>
<dbReference type="InterPro" id="IPR027059">
    <property type="entry name" value="Coatomer_dsu"/>
</dbReference>
<dbReference type="CDD" id="cd09254">
    <property type="entry name" value="AP_delta-COPI_MHD"/>
    <property type="match status" value="1"/>
</dbReference>
<dbReference type="Proteomes" id="UP001498398">
    <property type="component" value="Unassembled WGS sequence"/>
</dbReference>
<feature type="domain" description="MHD" evidence="12">
    <location>
        <begin position="287"/>
        <end position="534"/>
    </location>
</feature>
<keyword evidence="6 9" id="KW-0333">Golgi apparatus</keyword>
<proteinExistence type="inferred from homology"/>
<evidence type="ECO:0000256" key="1">
    <source>
        <dbReference type="ARBA" id="ARBA00010516"/>
    </source>
</evidence>
<evidence type="ECO:0000256" key="8">
    <source>
        <dbReference type="ARBA" id="ARBA00023329"/>
    </source>
</evidence>
<feature type="compositionally biased region" description="Basic and acidic residues" evidence="11">
    <location>
        <begin position="166"/>
        <end position="175"/>
    </location>
</feature>
<evidence type="ECO:0000256" key="6">
    <source>
        <dbReference type="ARBA" id="ARBA00023034"/>
    </source>
</evidence>
<dbReference type="InterPro" id="IPR028565">
    <property type="entry name" value="MHD"/>
</dbReference>
<evidence type="ECO:0000259" key="12">
    <source>
        <dbReference type="PROSITE" id="PS51072"/>
    </source>
</evidence>
<gene>
    <name evidence="13" type="primary">RET2</name>
    <name evidence="13" type="ORF">VKT23_020319</name>
</gene>
<dbReference type="CDD" id="cd14830">
    <property type="entry name" value="Delta_COP_N"/>
    <property type="match status" value="1"/>
</dbReference>
<comment type="similarity">
    <text evidence="1 9">Belongs to the adaptor complexes medium subunit family. Delta-COP subfamily.</text>
</comment>
<comment type="subcellular location">
    <subcellularLocation>
        <location evidence="9 10">Cytoplasm</location>
    </subcellularLocation>
    <subcellularLocation>
        <location evidence="9 10">Cytoplasmic vesicle</location>
        <location evidence="9 10">COPI-coated vesicle membrane</location>
        <topology evidence="9 10">Peripheral membrane protein</topology>
        <orientation evidence="9 10">Cytoplasmic side</orientation>
    </subcellularLocation>
    <subcellularLocation>
        <location evidence="9 10">Golgi apparatus membrane</location>
        <topology evidence="9 10">Peripheral membrane protein</topology>
        <orientation evidence="9 10">Cytoplasmic side</orientation>
    </subcellularLocation>
</comment>
<dbReference type="SUPFAM" id="SSF49447">
    <property type="entry name" value="Second domain of Mu2 adaptin subunit (ap50) of ap2 adaptor"/>
    <property type="match status" value="1"/>
</dbReference>
<dbReference type="Pfam" id="PF00928">
    <property type="entry name" value="Adap_comp_sub"/>
    <property type="match status" value="1"/>
</dbReference>